<dbReference type="OrthoDB" id="3144234at2759"/>
<evidence type="ECO:0000313" key="2">
    <source>
        <dbReference type="EMBL" id="KLO16935.1"/>
    </source>
</evidence>
<dbReference type="Proteomes" id="UP000053477">
    <property type="component" value="Unassembled WGS sequence"/>
</dbReference>
<dbReference type="InterPro" id="IPR046522">
    <property type="entry name" value="DUF6699"/>
</dbReference>
<sequence>MDRRAYDTFCHEPATNEVTEYVRLVAEEFPWAIDICVRVEKGVRAVTCGDVWRGIHYALQEPLSQSEWAILMSNKDASPAWGERFRNVVQGMRTREPVIPRRVDWLGNKTVFCGLKSGGDLARRVLRPGTKPCRHTYLVTFKKVPSS</sequence>
<accession>A0A0H2RXY3</accession>
<reference evidence="2 3" key="1">
    <citation type="submission" date="2015-04" db="EMBL/GenBank/DDBJ databases">
        <title>Complete genome sequence of Schizopora paradoxa KUC8140, a cosmopolitan wood degrader in East Asia.</title>
        <authorList>
            <consortium name="DOE Joint Genome Institute"/>
            <person name="Min B."/>
            <person name="Park H."/>
            <person name="Jang Y."/>
            <person name="Kim J.-J."/>
            <person name="Kim K.H."/>
            <person name="Pangilinan J."/>
            <person name="Lipzen A."/>
            <person name="Riley R."/>
            <person name="Grigoriev I.V."/>
            <person name="Spatafora J.W."/>
            <person name="Choi I.-G."/>
        </authorList>
    </citation>
    <scope>NUCLEOTIDE SEQUENCE [LARGE SCALE GENOMIC DNA]</scope>
    <source>
        <strain evidence="2 3">KUC8140</strain>
    </source>
</reference>
<feature type="domain" description="DUF6699" evidence="1">
    <location>
        <begin position="10"/>
        <end position="119"/>
    </location>
</feature>
<dbReference type="EMBL" id="KQ085910">
    <property type="protein sequence ID" value="KLO16935.1"/>
    <property type="molecule type" value="Genomic_DNA"/>
</dbReference>
<keyword evidence="3" id="KW-1185">Reference proteome</keyword>
<dbReference type="STRING" id="27342.A0A0H2RXY3"/>
<gene>
    <name evidence="2" type="ORF">SCHPADRAFT_191012</name>
</gene>
<name>A0A0H2RXY3_9AGAM</name>
<dbReference type="InParanoid" id="A0A0H2RXY3"/>
<dbReference type="AlphaFoldDB" id="A0A0H2RXY3"/>
<proteinExistence type="predicted"/>
<evidence type="ECO:0000259" key="1">
    <source>
        <dbReference type="Pfam" id="PF20415"/>
    </source>
</evidence>
<protein>
    <recommendedName>
        <fullName evidence="1">DUF6699 domain-containing protein</fullName>
    </recommendedName>
</protein>
<dbReference type="Pfam" id="PF20415">
    <property type="entry name" value="DUF6699"/>
    <property type="match status" value="1"/>
</dbReference>
<evidence type="ECO:0000313" key="3">
    <source>
        <dbReference type="Proteomes" id="UP000053477"/>
    </source>
</evidence>
<organism evidence="2 3">
    <name type="scientific">Schizopora paradoxa</name>
    <dbReference type="NCBI Taxonomy" id="27342"/>
    <lineage>
        <taxon>Eukaryota</taxon>
        <taxon>Fungi</taxon>
        <taxon>Dikarya</taxon>
        <taxon>Basidiomycota</taxon>
        <taxon>Agaricomycotina</taxon>
        <taxon>Agaricomycetes</taxon>
        <taxon>Hymenochaetales</taxon>
        <taxon>Schizoporaceae</taxon>
        <taxon>Schizopora</taxon>
    </lineage>
</organism>